<dbReference type="HOGENOM" id="CLU_1348843_0_0_1"/>
<proteinExistence type="predicted"/>
<gene>
    <name evidence="1" type="ORF">CSUB01_02757</name>
</gene>
<dbReference type="Proteomes" id="UP000027238">
    <property type="component" value="Unassembled WGS sequence"/>
</dbReference>
<organism evidence="1 2">
    <name type="scientific">Colletotrichum sublineola</name>
    <name type="common">Sorghum anthracnose fungus</name>
    <dbReference type="NCBI Taxonomy" id="1173701"/>
    <lineage>
        <taxon>Eukaryota</taxon>
        <taxon>Fungi</taxon>
        <taxon>Dikarya</taxon>
        <taxon>Ascomycota</taxon>
        <taxon>Pezizomycotina</taxon>
        <taxon>Sordariomycetes</taxon>
        <taxon>Hypocreomycetidae</taxon>
        <taxon>Glomerellales</taxon>
        <taxon>Glomerellaceae</taxon>
        <taxon>Colletotrichum</taxon>
        <taxon>Colletotrichum graminicola species complex</taxon>
    </lineage>
</organism>
<evidence type="ECO:0000313" key="1">
    <source>
        <dbReference type="EMBL" id="KDN64164.1"/>
    </source>
</evidence>
<sequence>MTEPEYPPRWYDLNSCKAGPQNTHICVDQLWRIKSQRLQDPNYEIPDGTIIFVYTDCFTRRPLPMNKQDPVYQAPGVALHHEVLDSIRQSWVWNTCYMWNMGVEDKLSLYIHGSGFMDEMIGPEVISGVEFTWYYGGFPGEDPKYTGAMWVFMADVPSNIRPGCLGNAIMELGGVTKGPRLSAVRMDISDNLSLMRGHHERRK</sequence>
<accession>A0A066X950</accession>
<dbReference type="OrthoDB" id="1896086at2759"/>
<dbReference type="EMBL" id="JMSE01001156">
    <property type="protein sequence ID" value="KDN64164.1"/>
    <property type="molecule type" value="Genomic_DNA"/>
</dbReference>
<protein>
    <submittedName>
        <fullName evidence="1">Uncharacterized protein</fullName>
    </submittedName>
</protein>
<comment type="caution">
    <text evidence="1">The sequence shown here is derived from an EMBL/GenBank/DDBJ whole genome shotgun (WGS) entry which is preliminary data.</text>
</comment>
<keyword evidence="2" id="KW-1185">Reference proteome</keyword>
<name>A0A066X950_COLSU</name>
<dbReference type="AlphaFoldDB" id="A0A066X950"/>
<dbReference type="eggNOG" id="ENOG502T1WF">
    <property type="taxonomic scope" value="Eukaryota"/>
</dbReference>
<reference evidence="2" key="1">
    <citation type="journal article" date="2014" name="Genome Announc.">
        <title>Draft genome sequence of Colletotrichum sublineola, a destructive pathogen of cultivated sorghum.</title>
        <authorList>
            <person name="Baroncelli R."/>
            <person name="Sanz-Martin J.M."/>
            <person name="Rech G.E."/>
            <person name="Sukno S.A."/>
            <person name="Thon M.R."/>
        </authorList>
    </citation>
    <scope>NUCLEOTIDE SEQUENCE [LARGE SCALE GENOMIC DNA]</scope>
    <source>
        <strain evidence="2">TX430BB</strain>
    </source>
</reference>
<evidence type="ECO:0000313" key="2">
    <source>
        <dbReference type="Proteomes" id="UP000027238"/>
    </source>
</evidence>